<reference evidence="1 2" key="1">
    <citation type="submission" date="2024-06" db="EMBL/GenBank/DDBJ databases">
        <authorList>
            <person name="Kim D.-U."/>
        </authorList>
    </citation>
    <scope>NUCLEOTIDE SEQUENCE [LARGE SCALE GENOMIC DNA]</scope>
    <source>
        <strain evidence="1 2">KACC15460</strain>
    </source>
</reference>
<accession>A0ABV2DK21</accession>
<evidence type="ECO:0000313" key="1">
    <source>
        <dbReference type="EMBL" id="MET2830406.1"/>
    </source>
</evidence>
<evidence type="ECO:0000313" key="2">
    <source>
        <dbReference type="Proteomes" id="UP001548832"/>
    </source>
</evidence>
<dbReference type="EMBL" id="JBEWSZ010000002">
    <property type="protein sequence ID" value="MET2830406.1"/>
    <property type="molecule type" value="Genomic_DNA"/>
</dbReference>
<dbReference type="InterPro" id="IPR011990">
    <property type="entry name" value="TPR-like_helical_dom_sf"/>
</dbReference>
<sequence length="470" mass="52012">MLIAATRTDGLGGRLLAMANAKSLADGLGCRFGFTWSEGAIQDNTFHIVDVVRKIFSDAFIEQYWLGERVDASRFGVLGQTIFTPRSLETTARQRNLEGWICDDFDVLKSFRADGAKTVRRSEALRGFGFSSNVTDAINAAGGVRFPGPMAALHLRSGDIVHGSYRTGLIFAGKVIPSTLAKAIVSELSARGLNTLLIGQDRETLEYLRSRTGALLISDLGVGEFEDRTLRDFFEMAVMARCQQIHAGSSIFATVASIMGDIPCLNSDALFSKARAAEIVLEELKAHERDYHPLEAAFGYQSAFLNLEDKISLAQTREILERALALDPENDIYVLKIVAAYFREGDFPSGEAVLKSLMSRQFQARAKIPLPAMRVLAEVVWDGKNAMSRNLGLFFAAAQAGHCHAMACSAYLLRESGEPRQAHEMAARLVEAQPANPMFRKIKRWIRLGRKPETGFLARTIWKLRQLRPF</sequence>
<dbReference type="SUPFAM" id="SSF48452">
    <property type="entry name" value="TPR-like"/>
    <property type="match status" value="1"/>
</dbReference>
<dbReference type="Proteomes" id="UP001548832">
    <property type="component" value="Unassembled WGS sequence"/>
</dbReference>
<organism evidence="1 2">
    <name type="scientific">Mesorhizobium shangrilense</name>
    <dbReference type="NCBI Taxonomy" id="460060"/>
    <lineage>
        <taxon>Bacteria</taxon>
        <taxon>Pseudomonadati</taxon>
        <taxon>Pseudomonadota</taxon>
        <taxon>Alphaproteobacteria</taxon>
        <taxon>Hyphomicrobiales</taxon>
        <taxon>Phyllobacteriaceae</taxon>
        <taxon>Mesorhizobium</taxon>
    </lineage>
</organism>
<protein>
    <recommendedName>
        <fullName evidence="3">Tetratricopeptide repeat protein</fullName>
    </recommendedName>
</protein>
<name>A0ABV2DK21_9HYPH</name>
<proteinExistence type="predicted"/>
<evidence type="ECO:0008006" key="3">
    <source>
        <dbReference type="Google" id="ProtNLM"/>
    </source>
</evidence>
<comment type="caution">
    <text evidence="1">The sequence shown here is derived from an EMBL/GenBank/DDBJ whole genome shotgun (WGS) entry which is preliminary data.</text>
</comment>
<gene>
    <name evidence="1" type="ORF">ABVQ20_25820</name>
</gene>
<dbReference type="RefSeq" id="WP_354462491.1">
    <property type="nucleotide sequence ID" value="NZ_JBEWSZ010000002.1"/>
</dbReference>
<keyword evidence="2" id="KW-1185">Reference proteome</keyword>